<dbReference type="Proteomes" id="UP000070376">
    <property type="component" value="Unassembled WGS sequence"/>
</dbReference>
<evidence type="ECO:0000313" key="2">
    <source>
        <dbReference type="Proteomes" id="UP000070376"/>
    </source>
</evidence>
<reference evidence="2" key="1">
    <citation type="submission" date="2016-01" db="EMBL/GenBank/DDBJ databases">
        <authorList>
            <person name="Mitreva M."/>
            <person name="Pepin K.H."/>
            <person name="Mihindukulasuriya K.A."/>
            <person name="Fulton R."/>
            <person name="Fronick C."/>
            <person name="O'Laughlin M."/>
            <person name="Miner T."/>
            <person name="Herter B."/>
            <person name="Rosa B.A."/>
            <person name="Cordes M."/>
            <person name="Tomlinson C."/>
            <person name="Wollam A."/>
            <person name="Palsikar V.B."/>
            <person name="Mardis E.R."/>
            <person name="Wilson R.K."/>
        </authorList>
    </citation>
    <scope>NUCLEOTIDE SEQUENCE [LARGE SCALE GENOMIC DNA]</scope>
    <source>
        <strain evidence="2">GED7749B</strain>
    </source>
</reference>
<dbReference type="EMBL" id="LRPN01000047">
    <property type="protein sequence ID" value="KWZ82971.1"/>
    <property type="molecule type" value="Genomic_DNA"/>
</dbReference>
<name>A0A133KTQ7_HEYCO</name>
<sequence>MRSLPLRRSNHSKFSLCSGVPAMPCFMAGQNRFFVYYLYRMFPAVFNIRRFKISL</sequence>
<accession>A0A133KTQ7</accession>
<gene>
    <name evidence="1" type="ORF">HMPREF3213_01456</name>
</gene>
<protein>
    <submittedName>
        <fullName evidence="1">Uncharacterized protein</fullName>
    </submittedName>
</protein>
<proteinExistence type="predicted"/>
<comment type="caution">
    <text evidence="1">The sequence shown here is derived from an EMBL/GenBank/DDBJ whole genome shotgun (WGS) entry which is preliminary data.</text>
</comment>
<evidence type="ECO:0000313" key="1">
    <source>
        <dbReference type="EMBL" id="KWZ82971.1"/>
    </source>
</evidence>
<dbReference type="AlphaFoldDB" id="A0A133KTQ7"/>
<organism evidence="1 2">
    <name type="scientific">Heyndrickxia coagulans</name>
    <name type="common">Weizmannia coagulans</name>
    <dbReference type="NCBI Taxonomy" id="1398"/>
    <lineage>
        <taxon>Bacteria</taxon>
        <taxon>Bacillati</taxon>
        <taxon>Bacillota</taxon>
        <taxon>Bacilli</taxon>
        <taxon>Bacillales</taxon>
        <taxon>Bacillaceae</taxon>
        <taxon>Heyndrickxia</taxon>
    </lineage>
</organism>